<reference evidence="1 2" key="1">
    <citation type="journal article" date="2016" name="Genome Biol. Evol.">
        <title>Divergent and convergent evolution of fungal pathogenicity.</title>
        <authorList>
            <person name="Shang Y."/>
            <person name="Xiao G."/>
            <person name="Zheng P."/>
            <person name="Cen K."/>
            <person name="Zhan S."/>
            <person name="Wang C."/>
        </authorList>
    </citation>
    <scope>NUCLEOTIDE SEQUENCE [LARGE SCALE GENOMIC DNA]</scope>
    <source>
        <strain evidence="1 2">RCEF 4871</strain>
    </source>
</reference>
<comment type="caution">
    <text evidence="1">The sequence shown here is derived from an EMBL/GenBank/DDBJ whole genome shotgun (WGS) entry which is preliminary data.</text>
</comment>
<gene>
    <name evidence="1" type="ORF">NOR_06370</name>
</gene>
<dbReference type="Proteomes" id="UP000243498">
    <property type="component" value="Unassembled WGS sequence"/>
</dbReference>
<name>A0A167ANP5_METRR</name>
<organism evidence="1 2">
    <name type="scientific">Metarhizium rileyi (strain RCEF 4871)</name>
    <name type="common">Nomuraea rileyi</name>
    <dbReference type="NCBI Taxonomy" id="1649241"/>
    <lineage>
        <taxon>Eukaryota</taxon>
        <taxon>Fungi</taxon>
        <taxon>Dikarya</taxon>
        <taxon>Ascomycota</taxon>
        <taxon>Pezizomycotina</taxon>
        <taxon>Sordariomycetes</taxon>
        <taxon>Hypocreomycetidae</taxon>
        <taxon>Hypocreales</taxon>
        <taxon>Clavicipitaceae</taxon>
        <taxon>Metarhizium</taxon>
    </lineage>
</organism>
<dbReference type="AlphaFoldDB" id="A0A167ANP5"/>
<evidence type="ECO:0000313" key="1">
    <source>
        <dbReference type="EMBL" id="OAA39110.1"/>
    </source>
</evidence>
<dbReference type="EMBL" id="AZHC01000023">
    <property type="protein sequence ID" value="OAA39110.1"/>
    <property type="molecule type" value="Genomic_DNA"/>
</dbReference>
<keyword evidence="2" id="KW-1185">Reference proteome</keyword>
<protein>
    <submittedName>
        <fullName evidence="1">Uncharacterized protein</fullName>
    </submittedName>
</protein>
<proteinExistence type="predicted"/>
<accession>A0A167ANP5</accession>
<evidence type="ECO:0000313" key="2">
    <source>
        <dbReference type="Proteomes" id="UP000243498"/>
    </source>
</evidence>
<sequence>MASSDKHARWLAPLLFTKSNTLVASPVPRGWAARGDHGGTTGETTEKEWLKGGLSPDIPLSAPFFDDGCLLCVLRSVRSTEYRIEYLQTDLIFYRSQDKKTSATRPLSPRLAPKHVLYSAVRSRGCGFIRRKEKKKKKKKKKKREANKLGDRVDCCRKGCSCLSVCVCVCVCVCLTCDNVRK</sequence>